<evidence type="ECO:0000259" key="4">
    <source>
        <dbReference type="Pfam" id="PF00905"/>
    </source>
</evidence>
<dbReference type="SUPFAM" id="SSF56601">
    <property type="entry name" value="beta-lactamase/transpeptidase-like"/>
    <property type="match status" value="1"/>
</dbReference>
<dbReference type="Pfam" id="PF05223">
    <property type="entry name" value="MecA_N"/>
    <property type="match status" value="1"/>
</dbReference>
<dbReference type="Proteomes" id="UP000632138">
    <property type="component" value="Unassembled WGS sequence"/>
</dbReference>
<dbReference type="EMBL" id="JAENHP010000005">
    <property type="protein sequence ID" value="MBM2617443.1"/>
    <property type="molecule type" value="Genomic_DNA"/>
</dbReference>
<organism evidence="7 8">
    <name type="scientific">Paractinoplanes ovalisporus</name>
    <dbReference type="NCBI Taxonomy" id="2810368"/>
    <lineage>
        <taxon>Bacteria</taxon>
        <taxon>Bacillati</taxon>
        <taxon>Actinomycetota</taxon>
        <taxon>Actinomycetes</taxon>
        <taxon>Micromonosporales</taxon>
        <taxon>Micromonosporaceae</taxon>
        <taxon>Paractinoplanes</taxon>
    </lineage>
</organism>
<evidence type="ECO:0000256" key="1">
    <source>
        <dbReference type="ARBA" id="ARBA00004370"/>
    </source>
</evidence>
<dbReference type="InterPro" id="IPR050515">
    <property type="entry name" value="Beta-lactam/transpept"/>
</dbReference>
<sequence>MHSGPYLSVRRAVGAAVTLALVAGGLAGCSKDGPEGTLDDFVAGWRSGDLSKVGFVGADGGKIAAPTVLEQIKAVSGDLAKQPLTVTAAGEPKTTGDNATSTLKLDWTLPGDVKWSYESTLRLTKQNSDGWRVVWEPTVLHSDLTSGDKFQVARLKADRASILDAAGKPIVTPRPVVMIGVEPQRVTDLAALRTGLAAEFKKIGVTVDTANLGDRIKNADPGAFVDLITLREPDYTKIRPGLRALNGTVFIKEDRDLAPTRVFARALLGTVDAATAEDIEKNPQTLVQGDTVGHGGLQQKYDTQLRGTAGVSVAISGGTDTEGDAPRALFTTDPAAGKPVRTTIDVRTQVAADQALSTQKQPSSLVAIKVSDGSVLAVANGPDGGTVNTALTGQVAPGSTFKAVSAYGILQKKVATADTTVACPKNAVVSGRSFKNSHDEALGNVPFHVDFAKSCNTAFVGLAPKLGADGLKAASEALGLGGKWDLGVDAFSGKLSPADSPTELAAAAFGQGATAVSPLAMAGATAAIARGQFKQPALVLEPAPAAPAADGAALDPASVTALRKMMREVVTAGTGTALRDTPGGAVYGKTGTAEFAEGTEDTHSWFIGWQGDVAFAVMVQKGGAGSEAAVPIVETFLRNLAK</sequence>
<dbReference type="InterPro" id="IPR036138">
    <property type="entry name" value="PBP_dimer_sf"/>
</dbReference>
<dbReference type="Pfam" id="PF00905">
    <property type="entry name" value="Transpeptidase"/>
    <property type="match status" value="1"/>
</dbReference>
<comment type="caution">
    <text evidence="7">The sequence shown here is derived from an EMBL/GenBank/DDBJ whole genome shotgun (WGS) entry which is preliminary data.</text>
</comment>
<reference evidence="7 8" key="1">
    <citation type="submission" date="2021-01" db="EMBL/GenBank/DDBJ databases">
        <title>Actinoplanes sp. nov. LDG1-06 isolated from lichen.</title>
        <authorList>
            <person name="Saeng-In P."/>
            <person name="Phongsopitanun W."/>
            <person name="Kanchanasin P."/>
            <person name="Yuki M."/>
            <person name="Kudo T."/>
            <person name="Ohkuma M."/>
            <person name="Tanasupawat S."/>
        </authorList>
    </citation>
    <scope>NUCLEOTIDE SEQUENCE [LARGE SCALE GENOMIC DNA]</scope>
    <source>
        <strain evidence="7 8">LDG1-06</strain>
    </source>
</reference>
<feature type="domain" description="Penicillin-binding protein dimerisation" evidence="5">
    <location>
        <begin position="156"/>
        <end position="313"/>
    </location>
</feature>
<evidence type="ECO:0000313" key="8">
    <source>
        <dbReference type="Proteomes" id="UP000632138"/>
    </source>
</evidence>
<evidence type="ECO:0000313" key="7">
    <source>
        <dbReference type="EMBL" id="MBM2617443.1"/>
    </source>
</evidence>
<keyword evidence="8" id="KW-1185">Reference proteome</keyword>
<evidence type="ECO:0000256" key="2">
    <source>
        <dbReference type="ARBA" id="ARBA00007171"/>
    </source>
</evidence>
<proteinExistence type="inferred from homology"/>
<name>A0ABS2ACC7_9ACTN</name>
<comment type="subcellular location">
    <subcellularLocation>
        <location evidence="1">Membrane</location>
    </subcellularLocation>
</comment>
<evidence type="ECO:0000256" key="3">
    <source>
        <dbReference type="ARBA" id="ARBA00023136"/>
    </source>
</evidence>
<accession>A0ABS2ACC7</accession>
<keyword evidence="3" id="KW-0472">Membrane</keyword>
<evidence type="ECO:0000259" key="5">
    <source>
        <dbReference type="Pfam" id="PF03717"/>
    </source>
</evidence>
<dbReference type="RefSeq" id="WP_203377485.1">
    <property type="nucleotide sequence ID" value="NZ_JAENHP010000005.1"/>
</dbReference>
<gene>
    <name evidence="7" type="ORF">JIG36_17955</name>
</gene>
<dbReference type="Pfam" id="PF03717">
    <property type="entry name" value="PBP_dimer"/>
    <property type="match status" value="1"/>
</dbReference>
<dbReference type="Gene3D" id="3.40.710.10">
    <property type="entry name" value="DD-peptidase/beta-lactamase superfamily"/>
    <property type="match status" value="1"/>
</dbReference>
<dbReference type="PANTHER" id="PTHR30627">
    <property type="entry name" value="PEPTIDOGLYCAN D,D-TRANSPEPTIDASE"/>
    <property type="match status" value="1"/>
</dbReference>
<dbReference type="Gene3D" id="3.30.1390.30">
    <property type="entry name" value="Penicillin-binding protein 2a, domain 3"/>
    <property type="match status" value="1"/>
</dbReference>
<dbReference type="InterPro" id="IPR012338">
    <property type="entry name" value="Beta-lactam/transpept-like"/>
</dbReference>
<protein>
    <submittedName>
        <fullName evidence="7">Penicillin-binding protein</fullName>
    </submittedName>
</protein>
<dbReference type="InterPro" id="IPR007887">
    <property type="entry name" value="MecA_N"/>
</dbReference>
<dbReference type="InterPro" id="IPR001460">
    <property type="entry name" value="PCN-bd_Tpept"/>
</dbReference>
<evidence type="ECO:0000259" key="6">
    <source>
        <dbReference type="Pfam" id="PF05223"/>
    </source>
</evidence>
<feature type="domain" description="Penicillin-binding protein transpeptidase" evidence="4">
    <location>
        <begin position="365"/>
        <end position="636"/>
    </location>
</feature>
<dbReference type="InterPro" id="IPR005311">
    <property type="entry name" value="PBP_dimer"/>
</dbReference>
<dbReference type="SUPFAM" id="SSF56519">
    <property type="entry name" value="Penicillin binding protein dimerisation domain"/>
    <property type="match status" value="1"/>
</dbReference>
<comment type="similarity">
    <text evidence="2">Belongs to the transpeptidase family.</text>
</comment>
<feature type="domain" description="NTF2-like N-terminal transpeptidase" evidence="6">
    <location>
        <begin position="34"/>
        <end position="147"/>
    </location>
</feature>
<dbReference type="Gene3D" id="3.90.1310.10">
    <property type="entry name" value="Penicillin-binding protein 2a (Domain 2)"/>
    <property type="match status" value="1"/>
</dbReference>
<dbReference type="PANTHER" id="PTHR30627:SF24">
    <property type="entry name" value="PENICILLIN-BINDING PROTEIN 4B"/>
    <property type="match status" value="1"/>
</dbReference>